<gene>
    <name evidence="1" type="ORF">A1sIIB76_02270</name>
</gene>
<evidence type="ECO:0000313" key="2">
    <source>
        <dbReference type="Proteomes" id="UP000217194"/>
    </source>
</evidence>
<reference evidence="1 2" key="1">
    <citation type="submission" date="2016-07" db="EMBL/GenBank/DDBJ databases">
        <title>High microdiversification within the ubiquitous acI lineage of Actinobacteria.</title>
        <authorList>
            <person name="Neuenschwander S.M."/>
            <person name="Salcher M."/>
            <person name="Ghai R."/>
            <person name="Pernthaler J."/>
        </authorList>
    </citation>
    <scope>NUCLEOTIDE SEQUENCE [LARGE SCALE GENOMIC DNA]</scope>
    <source>
        <strain evidence="1">MMS-IIB-76</strain>
    </source>
</reference>
<proteinExistence type="predicted"/>
<name>A0AAC9YXM3_9ACTN</name>
<dbReference type="Proteomes" id="UP000217194">
    <property type="component" value="Chromosome"/>
</dbReference>
<dbReference type="AlphaFoldDB" id="A0AAC9YXM3"/>
<sequence length="154" mass="16918">MIHAFQNGGPNALTCQKQPAVVESEQNLLAGENAMEGLVSCLLSADALSEMRRKVHHTRKTASLPTSEVVTAEIISHDVRVIAEFLAEEFEDDVVELFRSRVAPDPWPGITSWDYPGPWVNAHSETLVRILDSEASINIFSKSGSFSLRISALD</sequence>
<protein>
    <submittedName>
        <fullName evidence="1">Uncharacterized protein</fullName>
    </submittedName>
</protein>
<dbReference type="EMBL" id="CP016778">
    <property type="protein sequence ID" value="ASY22415.1"/>
    <property type="molecule type" value="Genomic_DNA"/>
</dbReference>
<evidence type="ECO:0000313" key="1">
    <source>
        <dbReference type="EMBL" id="ASY22415.1"/>
    </source>
</evidence>
<accession>A0AAC9YXM3</accession>
<organism evidence="1 2">
    <name type="scientific">Candidatus Planktophila versatilis</name>
    <dbReference type="NCBI Taxonomy" id="1884905"/>
    <lineage>
        <taxon>Bacteria</taxon>
        <taxon>Bacillati</taxon>
        <taxon>Actinomycetota</taxon>
        <taxon>Actinomycetes</taxon>
        <taxon>Candidatus Nanopelagicales</taxon>
        <taxon>Candidatus Nanopelagicaceae</taxon>
        <taxon>Candidatus Planktophila</taxon>
    </lineage>
</organism>